<evidence type="ECO:0000313" key="6">
    <source>
        <dbReference type="Proteomes" id="UP001165060"/>
    </source>
</evidence>
<keyword evidence="6" id="KW-1185">Reference proteome</keyword>
<evidence type="ECO:0000313" key="5">
    <source>
        <dbReference type="EMBL" id="GMI20334.1"/>
    </source>
</evidence>
<comment type="similarity">
    <text evidence="2">Belongs to the protein kinase superfamily. Ser/Thr protein kinase family. CDPK subfamily.</text>
</comment>
<evidence type="ECO:0000256" key="1">
    <source>
        <dbReference type="ARBA" id="ARBA00022837"/>
    </source>
</evidence>
<dbReference type="PROSITE" id="PS50222">
    <property type="entry name" value="EF_HAND_2"/>
    <property type="match status" value="1"/>
</dbReference>
<protein>
    <recommendedName>
        <fullName evidence="7">Calmodulin</fullName>
    </recommendedName>
</protein>
<comment type="caution">
    <text evidence="5">The sequence shown here is derived from an EMBL/GenBank/DDBJ whole genome shotgun (WGS) entry which is preliminary data.</text>
</comment>
<accession>A0ABQ6M6E1</accession>
<evidence type="ECO:0000259" key="3">
    <source>
        <dbReference type="PROSITE" id="PS50011"/>
    </source>
</evidence>
<dbReference type="InterPro" id="IPR000719">
    <property type="entry name" value="Prot_kinase_dom"/>
</dbReference>
<dbReference type="PANTHER" id="PTHR44167">
    <property type="entry name" value="OVARIAN-SPECIFIC SERINE/THREONINE-PROTEIN KINASE LOK-RELATED"/>
    <property type="match status" value="1"/>
</dbReference>
<dbReference type="PROSITE" id="PS50011">
    <property type="entry name" value="PROTEIN_KINASE_DOM"/>
    <property type="match status" value="1"/>
</dbReference>
<evidence type="ECO:0008006" key="7">
    <source>
        <dbReference type="Google" id="ProtNLM"/>
    </source>
</evidence>
<dbReference type="SUPFAM" id="SSF47473">
    <property type="entry name" value="EF-hand"/>
    <property type="match status" value="1"/>
</dbReference>
<dbReference type="InterPro" id="IPR011009">
    <property type="entry name" value="Kinase-like_dom_sf"/>
</dbReference>
<name>A0ABQ6M6E1_9STRA</name>
<dbReference type="PANTHER" id="PTHR44167:SF18">
    <property type="entry name" value="PROTEIN KINASE DOMAIN-CONTAINING PROTEIN"/>
    <property type="match status" value="1"/>
</dbReference>
<evidence type="ECO:0000256" key="2">
    <source>
        <dbReference type="ARBA" id="ARBA00024334"/>
    </source>
</evidence>
<organism evidence="5 6">
    <name type="scientific">Tetraparma gracilis</name>
    <dbReference type="NCBI Taxonomy" id="2962635"/>
    <lineage>
        <taxon>Eukaryota</taxon>
        <taxon>Sar</taxon>
        <taxon>Stramenopiles</taxon>
        <taxon>Ochrophyta</taxon>
        <taxon>Bolidophyceae</taxon>
        <taxon>Parmales</taxon>
        <taxon>Triparmaceae</taxon>
        <taxon>Tetraparma</taxon>
    </lineage>
</organism>
<evidence type="ECO:0000259" key="4">
    <source>
        <dbReference type="PROSITE" id="PS50222"/>
    </source>
</evidence>
<dbReference type="SUPFAM" id="SSF56112">
    <property type="entry name" value="Protein kinase-like (PK-like)"/>
    <property type="match status" value="1"/>
</dbReference>
<dbReference type="Gene3D" id="1.10.238.10">
    <property type="entry name" value="EF-hand"/>
    <property type="match status" value="1"/>
</dbReference>
<dbReference type="InterPro" id="IPR002048">
    <property type="entry name" value="EF_hand_dom"/>
</dbReference>
<dbReference type="Proteomes" id="UP001165060">
    <property type="component" value="Unassembled WGS sequence"/>
</dbReference>
<feature type="non-terminal residue" evidence="5">
    <location>
        <position position="731"/>
    </location>
</feature>
<dbReference type="PROSITE" id="PS00018">
    <property type="entry name" value="EF_HAND_1"/>
    <property type="match status" value="1"/>
</dbReference>
<feature type="non-terminal residue" evidence="5">
    <location>
        <position position="1"/>
    </location>
</feature>
<dbReference type="InterPro" id="IPR011992">
    <property type="entry name" value="EF-hand-dom_pair"/>
</dbReference>
<reference evidence="5 6" key="1">
    <citation type="journal article" date="2023" name="Commun. Biol.">
        <title>Genome analysis of Parmales, the sister group of diatoms, reveals the evolutionary specialization of diatoms from phago-mixotrophs to photoautotrophs.</title>
        <authorList>
            <person name="Ban H."/>
            <person name="Sato S."/>
            <person name="Yoshikawa S."/>
            <person name="Yamada K."/>
            <person name="Nakamura Y."/>
            <person name="Ichinomiya M."/>
            <person name="Sato N."/>
            <person name="Blanc-Mathieu R."/>
            <person name="Endo H."/>
            <person name="Kuwata A."/>
            <person name="Ogata H."/>
        </authorList>
    </citation>
    <scope>NUCLEOTIDE SEQUENCE [LARGE SCALE GENOMIC DNA]</scope>
</reference>
<dbReference type="Pfam" id="PF00069">
    <property type="entry name" value="Pkinase"/>
    <property type="match status" value="2"/>
</dbReference>
<feature type="domain" description="Protein kinase" evidence="3">
    <location>
        <begin position="93"/>
        <end position="423"/>
    </location>
</feature>
<gene>
    <name evidence="5" type="ORF">TeGR_g743</name>
</gene>
<proteinExistence type="inferred from homology"/>
<feature type="domain" description="EF-hand" evidence="4">
    <location>
        <begin position="84"/>
        <end position="119"/>
    </location>
</feature>
<dbReference type="EMBL" id="BRYB01005088">
    <property type="protein sequence ID" value="GMI20334.1"/>
    <property type="molecule type" value="Genomic_DNA"/>
</dbReference>
<dbReference type="InterPro" id="IPR018247">
    <property type="entry name" value="EF_Hand_1_Ca_BS"/>
</dbReference>
<dbReference type="Gene3D" id="1.10.510.10">
    <property type="entry name" value="Transferase(Phosphotransferase) domain 1"/>
    <property type="match status" value="1"/>
</dbReference>
<sequence length="731" mass="80931">TDGRTAVNQAVPRIKEALQSRLLFIGRYQLQSGPPLHKSATCVVVNAEDFKAAEDYKLSFAKFDKPAISKAEFSSVVASFGINWTPDEFERQFVRIDASRSGTINEVEYLEFCKSVLDNGGNRKVVIKFMKEKDQFEREKKSQTSLDARYVILASDFQSSPEFATAVQHVQEHALSDYPHGIIMPAGDRNLLSIFQSERPSTAEIGVLMKEVTEAVDHLHENNLMHGDIKMNNVVRQNNRLRVIDFDAAADLSDDKSLAGAKFSSGVLPPEMFVPLNNTELAAHTEYWANADSERRKKAATRNAEGKNFAVKTFAVNEDDSPRILDALPFHTLAASKSLDVWSLGCMLFHMCASMSLFPVNRDDDMAYSQGLQDAARWTIDDMQGALAQHIEDPAAADLLGHMLHPEPSQRWTTTKILDHIFFNPERRVDEGEVGELLDEMKQNQLDMIAKIEGVQATQDELAAGQAQIIKMGEATQDLVKKSTSKLCKAVFEATEVSTPTLFVILPYELPPPTEVMSEEEQQSMLAKAESWVGTVTNLVDEGQGAIQDPASYATNFLTGAFKSKMAEVKEKLVEEHLYLYLVDEYSNQPVYDKTGVYPIKIETKSELVDKYMPMMRVGLQAAAVANGAASLANMFCPMVPRTLVPKSLLGKANSFVNSLDKPSNVADSASVQASVENGDGGGKAKRGGDLRDFEIFLDKHDTKQVYTGLRRVCNEENGEAIWVTEASVKA</sequence>
<dbReference type="SMART" id="SM00220">
    <property type="entry name" value="S_TKc"/>
    <property type="match status" value="1"/>
</dbReference>
<keyword evidence="1" id="KW-0106">Calcium</keyword>